<dbReference type="InterPro" id="IPR018631">
    <property type="entry name" value="AAA-ATPase-like_dom"/>
</dbReference>
<dbReference type="Proteomes" id="UP000070617">
    <property type="component" value="Unassembled WGS sequence"/>
</dbReference>
<evidence type="ECO:0000313" key="2">
    <source>
        <dbReference type="EMBL" id="KXA12517.1"/>
    </source>
</evidence>
<dbReference type="Gene3D" id="3.40.50.300">
    <property type="entry name" value="P-loop containing nucleotide triphosphate hydrolases"/>
    <property type="match status" value="1"/>
</dbReference>
<proteinExistence type="predicted"/>
<dbReference type="PANTHER" id="PTHR34825:SF1">
    <property type="entry name" value="AAA-ATPASE-LIKE DOMAIN-CONTAINING PROTEIN"/>
    <property type="match status" value="1"/>
</dbReference>
<dbReference type="PANTHER" id="PTHR34825">
    <property type="entry name" value="CONSERVED PROTEIN, WITH A WEAK D-GALACTARATE DEHYDRATASE/ALTRONATE HYDROLASE DOMAIN"/>
    <property type="match status" value="1"/>
</dbReference>
<reference evidence="3" key="1">
    <citation type="submission" date="2016-01" db="EMBL/GenBank/DDBJ databases">
        <authorList>
            <person name="Mitreva M."/>
            <person name="Pepin K.H."/>
            <person name="Mihindukulasuriya K.A."/>
            <person name="Fulton R."/>
            <person name="Fronick C."/>
            <person name="O'Laughlin M."/>
            <person name="Miner T."/>
            <person name="Herter B."/>
            <person name="Rosa B.A."/>
            <person name="Cordes M."/>
            <person name="Tomlinson C."/>
            <person name="Wollam A."/>
            <person name="Palsikar V.B."/>
            <person name="Mardis E.R."/>
            <person name="Wilson R.K."/>
        </authorList>
    </citation>
    <scope>NUCLEOTIDE SEQUENCE [LARGE SCALE GENOMIC DNA]</scope>
    <source>
        <strain evidence="3">CMW8396</strain>
    </source>
</reference>
<dbReference type="InterPro" id="IPR012547">
    <property type="entry name" value="PDDEXK_9"/>
</dbReference>
<gene>
    <name evidence="2" type="ORF">HMPREF3206_01705</name>
</gene>
<dbReference type="InterPro" id="IPR027417">
    <property type="entry name" value="P-loop_NTPase"/>
</dbReference>
<dbReference type="PATRIC" id="fig|134605.3.peg.1686"/>
<organism evidence="2 3">
    <name type="scientific">Fusobacterium equinum</name>
    <dbReference type="NCBI Taxonomy" id="134605"/>
    <lineage>
        <taxon>Bacteria</taxon>
        <taxon>Fusobacteriati</taxon>
        <taxon>Fusobacteriota</taxon>
        <taxon>Fusobacteriia</taxon>
        <taxon>Fusobacteriales</taxon>
        <taxon>Fusobacteriaceae</taxon>
        <taxon>Fusobacterium</taxon>
    </lineage>
</organism>
<comment type="caution">
    <text evidence="2">The sequence shown here is derived from an EMBL/GenBank/DDBJ whole genome shotgun (WGS) entry which is preliminary data.</text>
</comment>
<keyword evidence="3" id="KW-1185">Reference proteome</keyword>
<protein>
    <recommendedName>
        <fullName evidence="1">AAA-ATPase-like domain-containing protein</fullName>
    </recommendedName>
</protein>
<dbReference type="Pfam" id="PF08011">
    <property type="entry name" value="PDDEXK_9"/>
    <property type="match status" value="1"/>
</dbReference>
<feature type="domain" description="AAA-ATPase-like" evidence="1">
    <location>
        <begin position="8"/>
        <end position="230"/>
    </location>
</feature>
<accession>A0A133N8B1</accession>
<dbReference type="AlphaFoldDB" id="A0A133N8B1"/>
<dbReference type="EMBL" id="LRPX01000098">
    <property type="protein sequence ID" value="KXA12517.1"/>
    <property type="molecule type" value="Genomic_DNA"/>
</dbReference>
<dbReference type="SUPFAM" id="SSF52540">
    <property type="entry name" value="P-loop containing nucleoside triphosphate hydrolases"/>
    <property type="match status" value="1"/>
</dbReference>
<dbReference type="Pfam" id="PF09820">
    <property type="entry name" value="AAA-ATPase_like"/>
    <property type="match status" value="1"/>
</dbReference>
<sequence>MEQKKGLPNGISDFKLLREENYYYIDKTNLIEELQQEIGKTILFTRPRRFGKTLNMSMLQYFWDIHNAEANRKLFQGLYIESSPYFSEQGKYPVIYLSFKDLKSKSWKDCLEDIKLFIQNLFYQYRHILPKLDSFANARFSKCIKGDSNLAELKFSLKFLTELLSFHYQTKVVLLIDEYDTPIISAYEHGYYEEAISFFRTFYSAALKDNEYLQMGIMTGILRVAKEGIFSGLNNLVVYSILDEKYSSYFGLTEEEVEEALKYYHMEYNLQEVKEWYDGYRFGNTEIYNPWSIINYISNRKLDAYWINTSSNGMIHQVLEMAERTGSSIFQKLEMLFQQKTIIQRINKGSDFHDLVNMDEIWQLFLHSGYLTINDNEKDNMYELRIPNKEVYSFFQESFIQKFLGNYTTFHSLLRSLEKGDVKELEQTLEEILLSSVSYFDLSKESEKFYHVFMIGLVANFQERYYIKSNRESGEGRYDLALEPRDRRKTGLLLEFKVANSEEELDKKAKEALLQIQEKRYDTEMQERGIQEIVKLGIAFCGKRVKVITKE</sequence>
<dbReference type="STRING" id="134605.HMPREF3206_01705"/>
<evidence type="ECO:0000259" key="1">
    <source>
        <dbReference type="Pfam" id="PF09820"/>
    </source>
</evidence>
<name>A0A133N8B1_9FUSO</name>
<evidence type="ECO:0000313" key="3">
    <source>
        <dbReference type="Proteomes" id="UP000070617"/>
    </source>
</evidence>